<evidence type="ECO:0000313" key="5">
    <source>
        <dbReference type="Proteomes" id="UP000824169"/>
    </source>
</evidence>
<dbReference type="PANTHER" id="PTHR33643:SF1">
    <property type="entry name" value="UREASE ACCESSORY PROTEIN D"/>
    <property type="match status" value="1"/>
</dbReference>
<evidence type="ECO:0000313" key="4">
    <source>
        <dbReference type="EMBL" id="HIV24517.1"/>
    </source>
</evidence>
<organism evidence="4 5">
    <name type="scientific">Candidatus Scatomonas pullistercoris</name>
    <dbReference type="NCBI Taxonomy" id="2840920"/>
    <lineage>
        <taxon>Bacteria</taxon>
        <taxon>Bacillati</taxon>
        <taxon>Bacillota</taxon>
        <taxon>Clostridia</taxon>
        <taxon>Lachnospirales</taxon>
        <taxon>Lachnospiraceae</taxon>
        <taxon>Lachnospiraceae incertae sedis</taxon>
        <taxon>Candidatus Scatomonas</taxon>
    </lineage>
</organism>
<comment type="subcellular location">
    <subcellularLocation>
        <location evidence="3">Cytoplasm</location>
    </subcellularLocation>
</comment>
<reference evidence="4" key="2">
    <citation type="journal article" date="2021" name="PeerJ">
        <title>Extensive microbial diversity within the chicken gut microbiome revealed by metagenomics and culture.</title>
        <authorList>
            <person name="Gilroy R."/>
            <person name="Ravi A."/>
            <person name="Getino M."/>
            <person name="Pursley I."/>
            <person name="Horton D.L."/>
            <person name="Alikhan N.F."/>
            <person name="Baker D."/>
            <person name="Gharbi K."/>
            <person name="Hall N."/>
            <person name="Watson M."/>
            <person name="Adriaenssens E.M."/>
            <person name="Foster-Nyarko E."/>
            <person name="Jarju S."/>
            <person name="Secka A."/>
            <person name="Antonio M."/>
            <person name="Oren A."/>
            <person name="Chaudhuri R.R."/>
            <person name="La Ragione R."/>
            <person name="Hildebrand F."/>
            <person name="Pallen M.J."/>
        </authorList>
    </citation>
    <scope>NUCLEOTIDE SEQUENCE</scope>
    <source>
        <strain evidence="4">CHK188-20938</strain>
    </source>
</reference>
<reference evidence="4" key="1">
    <citation type="submission" date="2020-10" db="EMBL/GenBank/DDBJ databases">
        <authorList>
            <person name="Gilroy R."/>
        </authorList>
    </citation>
    <scope>NUCLEOTIDE SEQUENCE</scope>
    <source>
        <strain evidence="4">CHK188-20938</strain>
    </source>
</reference>
<sequence length="267" mass="30407">METNQFGKVSSLRLQAACRDGKTYLRDTAFTAPYKIMLPFEKKGGGIQVMLLSASAGIMDGDRQDFRFEILPGADLEFVSQSYDKIHQMKEGCAKRFTSVQVSAGAAFCFNPQPTIPFRDSAFENRMEIQLEDHTSAFQMSEIFSCGRYASGEAFAYRFYHNLVEIRRGGRLIYRDNTRYEPARFDMAGLGMYEGYTHLLNLFLTRPESPEDYFREAREYLSSLSDAEGGITELMEGDFAVRVLGRRAQRLEEISRRLLEMAGSRQG</sequence>
<dbReference type="HAMAP" id="MF_01384">
    <property type="entry name" value="UreD"/>
    <property type="match status" value="1"/>
</dbReference>
<dbReference type="EMBL" id="DVOO01000007">
    <property type="protein sequence ID" value="HIV24517.1"/>
    <property type="molecule type" value="Genomic_DNA"/>
</dbReference>
<dbReference type="Pfam" id="PF01774">
    <property type="entry name" value="UreD"/>
    <property type="match status" value="1"/>
</dbReference>
<comment type="similarity">
    <text evidence="1 3">Belongs to the UreD family.</text>
</comment>
<protein>
    <recommendedName>
        <fullName evidence="3">Urease accessory protein UreD</fullName>
    </recommendedName>
</protein>
<dbReference type="AlphaFoldDB" id="A0A9D1P1C3"/>
<dbReference type="GO" id="GO:0005737">
    <property type="term" value="C:cytoplasm"/>
    <property type="evidence" value="ECO:0007669"/>
    <property type="project" value="UniProtKB-SubCell"/>
</dbReference>
<comment type="function">
    <text evidence="3">Required for maturation of urease via the functional incorporation of the urease nickel metallocenter.</text>
</comment>
<keyword evidence="3" id="KW-0996">Nickel insertion</keyword>
<dbReference type="PANTHER" id="PTHR33643">
    <property type="entry name" value="UREASE ACCESSORY PROTEIN D"/>
    <property type="match status" value="1"/>
</dbReference>
<keyword evidence="2 3" id="KW-0143">Chaperone</keyword>
<accession>A0A9D1P1C3</accession>
<dbReference type="Proteomes" id="UP000824169">
    <property type="component" value="Unassembled WGS sequence"/>
</dbReference>
<name>A0A9D1P1C3_9FIRM</name>
<keyword evidence="3" id="KW-0963">Cytoplasm</keyword>
<proteinExistence type="inferred from homology"/>
<dbReference type="GO" id="GO:0016151">
    <property type="term" value="F:nickel cation binding"/>
    <property type="evidence" value="ECO:0007669"/>
    <property type="project" value="UniProtKB-UniRule"/>
</dbReference>
<evidence type="ECO:0000256" key="2">
    <source>
        <dbReference type="ARBA" id="ARBA00023186"/>
    </source>
</evidence>
<comment type="subunit">
    <text evidence="3">UreD, UreF and UreG form a complex that acts as a GTP-hydrolysis-dependent molecular chaperone, activating the urease apoprotein by helping to assemble the nickel containing metallocenter of UreC. The UreE protein probably delivers the nickel.</text>
</comment>
<gene>
    <name evidence="3" type="primary">ureD</name>
    <name evidence="4" type="ORF">IAB71_01830</name>
</gene>
<dbReference type="InterPro" id="IPR002669">
    <property type="entry name" value="UreD"/>
</dbReference>
<comment type="caution">
    <text evidence="4">The sequence shown here is derived from an EMBL/GenBank/DDBJ whole genome shotgun (WGS) entry which is preliminary data.</text>
</comment>
<evidence type="ECO:0000256" key="3">
    <source>
        <dbReference type="HAMAP-Rule" id="MF_01384"/>
    </source>
</evidence>
<evidence type="ECO:0000256" key="1">
    <source>
        <dbReference type="ARBA" id="ARBA00007177"/>
    </source>
</evidence>